<proteinExistence type="predicted"/>
<accession>A0A0A9EVV9</accession>
<sequence length="39" mass="4374">MNLHVPAQKFNASGSVRTCFLFFFCPIWGYIADGCATFL</sequence>
<dbReference type="AlphaFoldDB" id="A0A0A9EVV9"/>
<name>A0A0A9EVV9_ARUDO</name>
<evidence type="ECO:0000313" key="1">
    <source>
        <dbReference type="EMBL" id="JAE02021.1"/>
    </source>
</evidence>
<dbReference type="EMBL" id="GBRH01195875">
    <property type="protein sequence ID" value="JAE02021.1"/>
    <property type="molecule type" value="Transcribed_RNA"/>
</dbReference>
<reference evidence="1" key="1">
    <citation type="submission" date="2014-09" db="EMBL/GenBank/DDBJ databases">
        <authorList>
            <person name="Magalhaes I.L.F."/>
            <person name="Oliveira U."/>
            <person name="Santos F.R."/>
            <person name="Vidigal T.H.D.A."/>
            <person name="Brescovit A.D."/>
            <person name="Santos A.J."/>
        </authorList>
    </citation>
    <scope>NUCLEOTIDE SEQUENCE</scope>
    <source>
        <tissue evidence="1">Shoot tissue taken approximately 20 cm above the soil surface</tissue>
    </source>
</reference>
<protein>
    <submittedName>
        <fullName evidence="1">Uncharacterized protein</fullName>
    </submittedName>
</protein>
<organism evidence="1">
    <name type="scientific">Arundo donax</name>
    <name type="common">Giant reed</name>
    <name type="synonym">Donax arundinaceus</name>
    <dbReference type="NCBI Taxonomy" id="35708"/>
    <lineage>
        <taxon>Eukaryota</taxon>
        <taxon>Viridiplantae</taxon>
        <taxon>Streptophyta</taxon>
        <taxon>Embryophyta</taxon>
        <taxon>Tracheophyta</taxon>
        <taxon>Spermatophyta</taxon>
        <taxon>Magnoliopsida</taxon>
        <taxon>Liliopsida</taxon>
        <taxon>Poales</taxon>
        <taxon>Poaceae</taxon>
        <taxon>PACMAD clade</taxon>
        <taxon>Arundinoideae</taxon>
        <taxon>Arundineae</taxon>
        <taxon>Arundo</taxon>
    </lineage>
</organism>
<reference evidence="1" key="2">
    <citation type="journal article" date="2015" name="Data Brief">
        <title>Shoot transcriptome of the giant reed, Arundo donax.</title>
        <authorList>
            <person name="Barrero R.A."/>
            <person name="Guerrero F.D."/>
            <person name="Moolhuijzen P."/>
            <person name="Goolsby J.A."/>
            <person name="Tidwell J."/>
            <person name="Bellgard S.E."/>
            <person name="Bellgard M.I."/>
        </authorList>
    </citation>
    <scope>NUCLEOTIDE SEQUENCE</scope>
    <source>
        <tissue evidence="1">Shoot tissue taken approximately 20 cm above the soil surface</tissue>
    </source>
</reference>